<sequence>MAVIRSVSEITKYIAGLLKNDLALQNVTIRGQISNFKQYSSGHCYFDLKDKDSILKCVIWRSYVERLRFRPENDMQVLATGSVEVYERDGKYQFYVSRMVPDGVGELALAFEQMKERLSQEGLFDAEFKKGLPAYPKTIGIVTSPTGAVLRDIYTVSRRRMPSIRLALYPVMVQGAGSAEQIAHGIDFFNTKYPVDVLIVGRGGGSMEDLWSFNEEVVVRAIFKSGIPVISAVGHETDFTLADFVADQRAATPSQAAELAVPDVSEVIQRINSARERLQMAAVTSIKDSRRSLEAIMDSFVFTQPLRMLESSSMRLDNLQSRLNKIAIQLVKEKKNQLLHDMEKLELINPLGVIRRGYGIVHDQKGTIVSDISNIKVDDMVSVRLNGGHFDAQVKAIREE</sequence>
<comment type="function">
    <text evidence="5">Bidirectionally degrades single-stranded DNA into large acid-insoluble oligonucleotides, which are then degraded further into small acid-soluble oligonucleotides.</text>
</comment>
<name>A0A0B2JZI9_9FIRM</name>
<dbReference type="PANTHER" id="PTHR30008:SF0">
    <property type="entry name" value="EXODEOXYRIBONUCLEASE 7 LARGE SUBUNIT"/>
    <property type="match status" value="1"/>
</dbReference>
<dbReference type="GO" id="GO:0006308">
    <property type="term" value="P:DNA catabolic process"/>
    <property type="evidence" value="ECO:0007669"/>
    <property type="project" value="UniProtKB-UniRule"/>
</dbReference>
<keyword evidence="11" id="KW-1185">Reference proteome</keyword>
<evidence type="ECO:0000256" key="4">
    <source>
        <dbReference type="ARBA" id="ARBA00022839"/>
    </source>
</evidence>
<dbReference type="InterPro" id="IPR003753">
    <property type="entry name" value="Exonuc_VII_L"/>
</dbReference>
<evidence type="ECO:0000256" key="5">
    <source>
        <dbReference type="HAMAP-Rule" id="MF_00378"/>
    </source>
</evidence>
<keyword evidence="7" id="KW-0175">Coiled coil</keyword>
<dbReference type="CDD" id="cd04489">
    <property type="entry name" value="ExoVII_LU_OBF"/>
    <property type="match status" value="1"/>
</dbReference>
<keyword evidence="4 5" id="KW-0269">Exonuclease</keyword>
<dbReference type="EC" id="3.1.11.6" evidence="5"/>
<comment type="subcellular location">
    <subcellularLocation>
        <location evidence="5 6">Cytoplasm</location>
    </subcellularLocation>
</comment>
<evidence type="ECO:0000256" key="2">
    <source>
        <dbReference type="ARBA" id="ARBA00022722"/>
    </source>
</evidence>
<reference evidence="10 11" key="1">
    <citation type="journal article" date="2013" name="PLoS ONE">
        <title>Identification and characterization of three novel lipases belonging to families II and V from Anaerovibrio lipolyticus 5ST.</title>
        <authorList>
            <person name="Prive F."/>
            <person name="Kaderbhai N.N."/>
            <person name="Girdwood S."/>
            <person name="Worgan H.J."/>
            <person name="Pinloche E."/>
            <person name="Scollan N.D."/>
            <person name="Huws S.A."/>
            <person name="Newbold C.J."/>
        </authorList>
    </citation>
    <scope>NUCLEOTIDE SEQUENCE [LARGE SCALE GENOMIC DNA]</scope>
    <source>
        <strain evidence="10 11">5S</strain>
    </source>
</reference>
<keyword evidence="2 5" id="KW-0540">Nuclease</keyword>
<dbReference type="PANTHER" id="PTHR30008">
    <property type="entry name" value="EXODEOXYRIBONUCLEASE 7 LARGE SUBUNIT"/>
    <property type="match status" value="1"/>
</dbReference>
<comment type="subunit">
    <text evidence="5">Heterooligomer composed of large and small subunits.</text>
</comment>
<organism evidence="10 11">
    <name type="scientific">Anaerovibrio lipolyticus</name>
    <dbReference type="NCBI Taxonomy" id="82374"/>
    <lineage>
        <taxon>Bacteria</taxon>
        <taxon>Bacillati</taxon>
        <taxon>Bacillota</taxon>
        <taxon>Negativicutes</taxon>
        <taxon>Selenomonadales</taxon>
        <taxon>Selenomonadaceae</taxon>
        <taxon>Anaerovibrio</taxon>
    </lineage>
</organism>
<keyword evidence="1 5" id="KW-0963">Cytoplasm</keyword>
<comment type="similarity">
    <text evidence="5 6">Belongs to the XseA family.</text>
</comment>
<dbReference type="InterPro" id="IPR025824">
    <property type="entry name" value="OB-fold_nuc-bd_dom"/>
</dbReference>
<dbReference type="Pfam" id="PF13742">
    <property type="entry name" value="tRNA_anti_2"/>
    <property type="match status" value="1"/>
</dbReference>
<proteinExistence type="inferred from homology"/>
<evidence type="ECO:0000313" key="11">
    <source>
        <dbReference type="Proteomes" id="UP000030993"/>
    </source>
</evidence>
<evidence type="ECO:0000256" key="6">
    <source>
        <dbReference type="RuleBase" id="RU004355"/>
    </source>
</evidence>
<evidence type="ECO:0000256" key="1">
    <source>
        <dbReference type="ARBA" id="ARBA00022490"/>
    </source>
</evidence>
<keyword evidence="3 5" id="KW-0378">Hydrolase</keyword>
<dbReference type="AlphaFoldDB" id="A0A0B2JZI9"/>
<comment type="catalytic activity">
    <reaction evidence="5 6">
        <text>Exonucleolytic cleavage in either 5'- to 3'- or 3'- to 5'-direction to yield nucleoside 5'-phosphates.</text>
        <dbReference type="EC" id="3.1.11.6"/>
    </reaction>
</comment>
<feature type="coiled-coil region" evidence="7">
    <location>
        <begin position="316"/>
        <end position="348"/>
    </location>
</feature>
<feature type="domain" description="OB-fold nucleic acid binding" evidence="9">
    <location>
        <begin position="6"/>
        <end position="99"/>
    </location>
</feature>
<dbReference type="EMBL" id="JSCE01000131">
    <property type="protein sequence ID" value="KHM52143.1"/>
    <property type="molecule type" value="Genomic_DNA"/>
</dbReference>
<dbReference type="STRING" id="82374.NZ47_06510"/>
<dbReference type="NCBIfam" id="TIGR00237">
    <property type="entry name" value="xseA"/>
    <property type="match status" value="1"/>
</dbReference>
<dbReference type="GO" id="GO:0008855">
    <property type="term" value="F:exodeoxyribonuclease VII activity"/>
    <property type="evidence" value="ECO:0007669"/>
    <property type="project" value="UniProtKB-UniRule"/>
</dbReference>
<dbReference type="eggNOG" id="COG1570">
    <property type="taxonomic scope" value="Bacteria"/>
</dbReference>
<accession>A0A0B2JZI9</accession>
<dbReference type="Proteomes" id="UP000030993">
    <property type="component" value="Unassembled WGS sequence"/>
</dbReference>
<dbReference type="InterPro" id="IPR020579">
    <property type="entry name" value="Exonuc_VII_lsu_C"/>
</dbReference>
<dbReference type="GO" id="GO:0009318">
    <property type="term" value="C:exodeoxyribonuclease VII complex"/>
    <property type="evidence" value="ECO:0007669"/>
    <property type="project" value="UniProtKB-UniRule"/>
</dbReference>
<evidence type="ECO:0000259" key="8">
    <source>
        <dbReference type="Pfam" id="PF02601"/>
    </source>
</evidence>
<dbReference type="HAMAP" id="MF_00378">
    <property type="entry name" value="Exonuc_7_L"/>
    <property type="match status" value="1"/>
</dbReference>
<evidence type="ECO:0000256" key="7">
    <source>
        <dbReference type="SAM" id="Coils"/>
    </source>
</evidence>
<evidence type="ECO:0000256" key="3">
    <source>
        <dbReference type="ARBA" id="ARBA00022801"/>
    </source>
</evidence>
<dbReference type="GO" id="GO:0003676">
    <property type="term" value="F:nucleic acid binding"/>
    <property type="evidence" value="ECO:0007669"/>
    <property type="project" value="InterPro"/>
</dbReference>
<dbReference type="RefSeq" id="WP_039208014.1">
    <property type="nucleotide sequence ID" value="NZ_JSCE01000131.1"/>
</dbReference>
<feature type="domain" description="Exonuclease VII large subunit C-terminal" evidence="8">
    <location>
        <begin position="123"/>
        <end position="338"/>
    </location>
</feature>
<gene>
    <name evidence="5" type="primary">xseA</name>
    <name evidence="10" type="ORF">NZ47_06510</name>
</gene>
<evidence type="ECO:0000313" key="10">
    <source>
        <dbReference type="EMBL" id="KHM52143.1"/>
    </source>
</evidence>
<comment type="caution">
    <text evidence="10">The sequence shown here is derived from an EMBL/GenBank/DDBJ whole genome shotgun (WGS) entry which is preliminary data.</text>
</comment>
<protein>
    <recommendedName>
        <fullName evidence="5">Exodeoxyribonuclease 7 large subunit</fullName>
        <ecNumber evidence="5">3.1.11.6</ecNumber>
    </recommendedName>
    <alternativeName>
        <fullName evidence="5">Exodeoxyribonuclease VII large subunit</fullName>
        <shortName evidence="5">Exonuclease VII large subunit</shortName>
    </alternativeName>
</protein>
<evidence type="ECO:0000259" key="9">
    <source>
        <dbReference type="Pfam" id="PF13742"/>
    </source>
</evidence>
<dbReference type="Pfam" id="PF02601">
    <property type="entry name" value="Exonuc_VII_L"/>
    <property type="match status" value="1"/>
</dbReference>
<dbReference type="GO" id="GO:0005737">
    <property type="term" value="C:cytoplasm"/>
    <property type="evidence" value="ECO:0007669"/>
    <property type="project" value="UniProtKB-SubCell"/>
</dbReference>